<comment type="function">
    <text evidence="10">Catalyzes the reversible formation of acyl-phosphate (acyl-PO(4)) from acyl-[acyl-carrier-protein] (acyl-ACP). This enzyme utilizes acyl-ACP as fatty acyl donor, but not acyl-CoA.</text>
</comment>
<keyword evidence="2 10" id="KW-0963">Cytoplasm</keyword>
<evidence type="ECO:0000256" key="2">
    <source>
        <dbReference type="ARBA" id="ARBA00022490"/>
    </source>
</evidence>
<comment type="caution">
    <text evidence="11">The sequence shown here is derived from an EMBL/GenBank/DDBJ whole genome shotgun (WGS) entry which is preliminary data.</text>
</comment>
<keyword evidence="5 10" id="KW-0443">Lipid metabolism</keyword>
<evidence type="ECO:0000256" key="6">
    <source>
        <dbReference type="ARBA" id="ARBA00023209"/>
    </source>
</evidence>
<dbReference type="UniPathway" id="UPA00085"/>
<keyword evidence="6 10" id="KW-0594">Phospholipid biosynthesis</keyword>
<comment type="catalytic activity">
    <reaction evidence="1 10">
        <text>a fatty acyl-[ACP] + phosphate = an acyl phosphate + holo-[ACP]</text>
        <dbReference type="Rhea" id="RHEA:42292"/>
        <dbReference type="Rhea" id="RHEA-COMP:9685"/>
        <dbReference type="Rhea" id="RHEA-COMP:14125"/>
        <dbReference type="ChEBI" id="CHEBI:43474"/>
        <dbReference type="ChEBI" id="CHEBI:59918"/>
        <dbReference type="ChEBI" id="CHEBI:64479"/>
        <dbReference type="ChEBI" id="CHEBI:138651"/>
        <dbReference type="EC" id="2.3.1.274"/>
    </reaction>
</comment>
<evidence type="ECO:0000256" key="3">
    <source>
        <dbReference type="ARBA" id="ARBA00022516"/>
    </source>
</evidence>
<comment type="similarity">
    <text evidence="10">Belongs to the PlsX family.</text>
</comment>
<dbReference type="SUPFAM" id="SSF53659">
    <property type="entry name" value="Isocitrate/Isopropylmalate dehydrogenase-like"/>
    <property type="match status" value="1"/>
</dbReference>
<evidence type="ECO:0000313" key="12">
    <source>
        <dbReference type="Proteomes" id="UP000570514"/>
    </source>
</evidence>
<dbReference type="PANTHER" id="PTHR30100">
    <property type="entry name" value="FATTY ACID/PHOSPHOLIPID SYNTHESIS PROTEIN PLSX"/>
    <property type="match status" value="1"/>
</dbReference>
<sequence>MAGELTVSIDAMGGDAGPSIVISALVRSLQRHPEVKFILHGDETVLHELIAKRKGRFSTNVSVRHAPTRVAMDEKPSYALRRRRDSSMWHAIESVKTGEAEAVVSAGNTGALMAMGMYNLGLVDGISRPAIASVWPTQRGQTVVLDCGANIECDAEQLVDFAVMGEAFARAVLGLPRPKVGLLNVGSEDMKGHDAVRGAAAILREAKLPMEFVGFIEGNHIAEGVVDVAVTDGFTGNVTLKTVEGTAKLISFYLRSALKRSFLSRLGAVLASGALLALKRKLDPRAAGGGLMLGLNGIVVKSHGGSDALGFAYAIDTAIDMAVGGVNKSIAADRAGVVPEAALP</sequence>
<dbReference type="PIRSF" id="PIRSF002465">
    <property type="entry name" value="Phsphlp_syn_PlsX"/>
    <property type="match status" value="1"/>
</dbReference>
<dbReference type="EMBL" id="JAASRM010000001">
    <property type="protein sequence ID" value="NIK89791.1"/>
    <property type="molecule type" value="Genomic_DNA"/>
</dbReference>
<keyword evidence="7 10" id="KW-1208">Phospholipid metabolism</keyword>
<accession>A0A846N3E6</accession>
<reference evidence="11 12" key="1">
    <citation type="submission" date="2020-03" db="EMBL/GenBank/DDBJ databases">
        <title>Genomic Encyclopedia of Type Strains, Phase IV (KMG-IV): sequencing the most valuable type-strain genomes for metagenomic binning, comparative biology and taxonomic classification.</title>
        <authorList>
            <person name="Goeker M."/>
        </authorList>
    </citation>
    <scope>NUCLEOTIDE SEQUENCE [LARGE SCALE GENOMIC DNA]</scope>
    <source>
        <strain evidence="11 12">DSM 19867</strain>
    </source>
</reference>
<dbReference type="GO" id="GO:0008654">
    <property type="term" value="P:phospholipid biosynthetic process"/>
    <property type="evidence" value="ECO:0007669"/>
    <property type="project" value="UniProtKB-KW"/>
</dbReference>
<dbReference type="NCBIfam" id="TIGR00182">
    <property type="entry name" value="plsX"/>
    <property type="match status" value="1"/>
</dbReference>
<dbReference type="HAMAP" id="MF_00019">
    <property type="entry name" value="PlsX"/>
    <property type="match status" value="1"/>
</dbReference>
<dbReference type="Pfam" id="PF02504">
    <property type="entry name" value="FA_synthesis"/>
    <property type="match status" value="1"/>
</dbReference>
<evidence type="ECO:0000256" key="8">
    <source>
        <dbReference type="ARBA" id="ARBA00024069"/>
    </source>
</evidence>
<evidence type="ECO:0000256" key="1">
    <source>
        <dbReference type="ARBA" id="ARBA00001232"/>
    </source>
</evidence>
<comment type="subcellular location">
    <subcellularLocation>
        <location evidence="10">Cytoplasm</location>
    </subcellularLocation>
    <text evidence="10">Associated with the membrane possibly through PlsY.</text>
</comment>
<dbReference type="PANTHER" id="PTHR30100:SF1">
    <property type="entry name" value="PHOSPHATE ACYLTRANSFERASE"/>
    <property type="match status" value="1"/>
</dbReference>
<dbReference type="InterPro" id="IPR012281">
    <property type="entry name" value="Phospholipid_synth_PlsX-like"/>
</dbReference>
<keyword evidence="11" id="KW-0012">Acyltransferase</keyword>
<proteinExistence type="inferred from homology"/>
<evidence type="ECO:0000256" key="5">
    <source>
        <dbReference type="ARBA" id="ARBA00023098"/>
    </source>
</evidence>
<dbReference type="AlphaFoldDB" id="A0A846N3E6"/>
<comment type="pathway">
    <text evidence="10">Lipid metabolism; phospholipid metabolism.</text>
</comment>
<comment type="subunit">
    <text evidence="9 10">Homodimer. Probably interacts with PlsY.</text>
</comment>
<dbReference type="RefSeq" id="WP_208414897.1">
    <property type="nucleotide sequence ID" value="NZ_BAAADC010000001.1"/>
</dbReference>
<keyword evidence="12" id="KW-1185">Reference proteome</keyword>
<dbReference type="EC" id="2.3.1.274" evidence="8 10"/>
<keyword evidence="4 10" id="KW-0808">Transferase</keyword>
<dbReference type="GO" id="GO:0005737">
    <property type="term" value="C:cytoplasm"/>
    <property type="evidence" value="ECO:0007669"/>
    <property type="project" value="UniProtKB-SubCell"/>
</dbReference>
<gene>
    <name evidence="10" type="primary">plsX</name>
    <name evidence="11" type="ORF">FHS83_003109</name>
</gene>
<name>A0A846N3E6_9PROT</name>
<dbReference type="Proteomes" id="UP000570514">
    <property type="component" value="Unassembled WGS sequence"/>
</dbReference>
<protein>
    <recommendedName>
        <fullName evidence="8 10">Phosphate acyltransferase</fullName>
        <ecNumber evidence="8 10">2.3.1.274</ecNumber>
    </recommendedName>
    <alternativeName>
        <fullName evidence="10">Acyl-ACP phosphotransacylase</fullName>
    </alternativeName>
    <alternativeName>
        <fullName evidence="10">Acyl-[acyl-carrier-protein]--phosphate acyltransferase</fullName>
    </alternativeName>
    <alternativeName>
        <fullName evidence="10">Phosphate-acyl-ACP acyltransferase</fullName>
    </alternativeName>
</protein>
<organism evidence="11 12">
    <name type="scientific">Rhizomicrobium palustre</name>
    <dbReference type="NCBI Taxonomy" id="189966"/>
    <lineage>
        <taxon>Bacteria</taxon>
        <taxon>Pseudomonadati</taxon>
        <taxon>Pseudomonadota</taxon>
        <taxon>Alphaproteobacteria</taxon>
        <taxon>Micropepsales</taxon>
        <taxon>Micropepsaceae</taxon>
        <taxon>Rhizomicrobium</taxon>
    </lineage>
</organism>
<evidence type="ECO:0000256" key="9">
    <source>
        <dbReference type="ARBA" id="ARBA00046608"/>
    </source>
</evidence>
<dbReference type="Gene3D" id="3.40.718.10">
    <property type="entry name" value="Isopropylmalate Dehydrogenase"/>
    <property type="match status" value="1"/>
</dbReference>
<dbReference type="GO" id="GO:0006633">
    <property type="term" value="P:fatty acid biosynthetic process"/>
    <property type="evidence" value="ECO:0007669"/>
    <property type="project" value="UniProtKB-UniRule"/>
</dbReference>
<dbReference type="InterPro" id="IPR003664">
    <property type="entry name" value="FA_synthesis"/>
</dbReference>
<dbReference type="GO" id="GO:0043811">
    <property type="term" value="F:phosphate:acyl-[acyl carrier protein] acyltransferase activity"/>
    <property type="evidence" value="ECO:0007669"/>
    <property type="project" value="UniProtKB-UniRule"/>
</dbReference>
<evidence type="ECO:0000256" key="10">
    <source>
        <dbReference type="HAMAP-Rule" id="MF_00019"/>
    </source>
</evidence>
<evidence type="ECO:0000313" key="11">
    <source>
        <dbReference type="EMBL" id="NIK89791.1"/>
    </source>
</evidence>
<evidence type="ECO:0000256" key="7">
    <source>
        <dbReference type="ARBA" id="ARBA00023264"/>
    </source>
</evidence>
<evidence type="ECO:0000256" key="4">
    <source>
        <dbReference type="ARBA" id="ARBA00022679"/>
    </source>
</evidence>
<keyword evidence="3 10" id="KW-0444">Lipid biosynthesis</keyword>